<keyword evidence="6" id="KW-0862">Zinc</keyword>
<evidence type="ECO:0000256" key="6">
    <source>
        <dbReference type="ARBA" id="ARBA00022833"/>
    </source>
</evidence>
<reference evidence="30" key="1">
    <citation type="submission" date="2020-10" db="EMBL/GenBank/DDBJ databases">
        <title>Feather gene expression reveals the developmental basis of iridescence in African starlings.</title>
        <authorList>
            <person name="Rubenstein D.R."/>
        </authorList>
    </citation>
    <scope>NUCLEOTIDE SEQUENCE</scope>
    <source>
        <strain evidence="30">SS15</strain>
        <tissue evidence="30">Liver</tissue>
    </source>
</reference>
<evidence type="ECO:0000256" key="7">
    <source>
        <dbReference type="ARBA" id="ARBA00022837"/>
    </source>
</evidence>
<dbReference type="Pfam" id="PF10613">
    <property type="entry name" value="Lig_chan-Glu_bd"/>
    <property type="match status" value="1"/>
</dbReference>
<dbReference type="PANTHER" id="PTHR18966">
    <property type="entry name" value="IONOTROPIC GLUTAMATE RECEPTOR"/>
    <property type="match status" value="1"/>
</dbReference>
<dbReference type="SUPFAM" id="SSF53822">
    <property type="entry name" value="Periplasmic binding protein-like I"/>
    <property type="match status" value="1"/>
</dbReference>
<keyword evidence="7" id="KW-0106">Calcium</keyword>
<dbReference type="InterPro" id="IPR001320">
    <property type="entry name" value="Iontro_rcpt_C"/>
</dbReference>
<dbReference type="CDD" id="cd06378">
    <property type="entry name" value="PBP1_iGluR_NMDA_NR2"/>
    <property type="match status" value="1"/>
</dbReference>
<evidence type="ECO:0000313" key="32">
    <source>
        <dbReference type="Proteomes" id="UP000618051"/>
    </source>
</evidence>
<comment type="catalytic activity">
    <reaction evidence="20">
        <text>K(+)(in) = K(+)(out)</text>
        <dbReference type="Rhea" id="RHEA:29463"/>
        <dbReference type="ChEBI" id="CHEBI:29103"/>
    </reaction>
</comment>
<keyword evidence="8" id="KW-0460">Magnesium</keyword>
<evidence type="ECO:0000256" key="21">
    <source>
        <dbReference type="ARBA" id="ARBA00036239"/>
    </source>
</evidence>
<feature type="binding site" evidence="23">
    <location>
        <position position="532"/>
    </location>
    <ligand>
        <name>L-glutamate</name>
        <dbReference type="ChEBI" id="CHEBI:29985"/>
    </ligand>
</feature>
<keyword evidence="32" id="KW-1185">Reference proteome</keyword>
<evidence type="ECO:0000259" key="28">
    <source>
        <dbReference type="SMART" id="SM00079"/>
    </source>
</evidence>
<evidence type="ECO:0000256" key="11">
    <source>
        <dbReference type="ARBA" id="ARBA00023065"/>
    </source>
</evidence>
<evidence type="ECO:0000256" key="27">
    <source>
        <dbReference type="SAM" id="Phobius"/>
    </source>
</evidence>
<dbReference type="CDD" id="cd13718">
    <property type="entry name" value="PBP2_iGluR_NMDA_Nr2"/>
    <property type="match status" value="1"/>
</dbReference>
<dbReference type="InterPro" id="IPR001508">
    <property type="entry name" value="Iono_Glu_rcpt_met"/>
</dbReference>
<keyword evidence="1" id="KW-0813">Transport</keyword>
<protein>
    <submittedName>
        <fullName evidence="30 31">Glutamate receptor ionotropic</fullName>
    </submittedName>
</protein>
<dbReference type="InterPro" id="IPR028082">
    <property type="entry name" value="Peripla_BP_I"/>
</dbReference>
<dbReference type="SMART" id="SM00079">
    <property type="entry name" value="PBPe"/>
    <property type="match status" value="1"/>
</dbReference>
<evidence type="ECO:0000256" key="16">
    <source>
        <dbReference type="ARBA" id="ARBA00023257"/>
    </source>
</evidence>
<dbReference type="FunFam" id="3.40.190.10:FF:000007">
    <property type="entry name" value="Putative glutamate receptor ionotropic NMDA 2B"/>
    <property type="match status" value="1"/>
</dbReference>
<reference evidence="31 32" key="2">
    <citation type="journal article" date="2021" name="J. Hered.">
        <title>Feather Gene Expression Elucidates the Developmental Basis of Plumage Iridescence in African Starlings.</title>
        <authorList>
            <person name="Rubenstein D.R."/>
            <person name="Corvelo A."/>
            <person name="MacManes M.D."/>
            <person name="Maia R."/>
            <person name="Narzisi G."/>
            <person name="Rousaki A."/>
            <person name="Vandenabeele P."/>
            <person name="Shawkey M.D."/>
            <person name="Solomon J."/>
        </authorList>
    </citation>
    <scope>NUCLEOTIDE SEQUENCE [LARGE SCALE GENOMIC DNA]</scope>
    <source>
        <strain evidence="31">SS15</strain>
    </source>
</reference>
<dbReference type="GO" id="GO:0046872">
    <property type="term" value="F:metal ion binding"/>
    <property type="evidence" value="ECO:0007669"/>
    <property type="project" value="UniProtKB-KW"/>
</dbReference>
<dbReference type="Pfam" id="PF01094">
    <property type="entry name" value="ANF_receptor"/>
    <property type="match status" value="1"/>
</dbReference>
<keyword evidence="13 25" id="KW-1015">Disulfide bond</keyword>
<comment type="catalytic activity">
    <reaction evidence="22">
        <text>Ca(2+)(in) = Ca(2+)(out)</text>
        <dbReference type="Rhea" id="RHEA:29671"/>
        <dbReference type="ChEBI" id="CHEBI:29108"/>
    </reaction>
</comment>
<dbReference type="GO" id="GO:0045211">
    <property type="term" value="C:postsynaptic membrane"/>
    <property type="evidence" value="ECO:0007669"/>
    <property type="project" value="UniProtKB-SubCell"/>
</dbReference>
<feature type="transmembrane region" description="Helical" evidence="27">
    <location>
        <begin position="576"/>
        <end position="598"/>
    </location>
</feature>
<feature type="binding site" evidence="23">
    <location>
        <position position="709"/>
    </location>
    <ligand>
        <name>L-glutamate</name>
        <dbReference type="ChEBI" id="CHEBI:29985"/>
    </ligand>
</feature>
<evidence type="ECO:0000256" key="5">
    <source>
        <dbReference type="ARBA" id="ARBA00022729"/>
    </source>
</evidence>
<dbReference type="InterPro" id="IPR019594">
    <property type="entry name" value="Glu/Gly-bd"/>
</dbReference>
<feature type="compositionally biased region" description="Low complexity" evidence="26">
    <location>
        <begin position="1298"/>
        <end position="1318"/>
    </location>
</feature>
<keyword evidence="2" id="KW-1003">Cell membrane</keyword>
<feature type="disulfide bond" evidence="25">
    <location>
        <begin position="764"/>
        <end position="817"/>
    </location>
</feature>
<evidence type="ECO:0000256" key="15">
    <source>
        <dbReference type="ARBA" id="ARBA00023180"/>
    </source>
</evidence>
<feature type="transmembrane region" description="Helical" evidence="27">
    <location>
        <begin position="837"/>
        <end position="860"/>
    </location>
</feature>
<comment type="subcellular location">
    <subcellularLocation>
        <location evidence="19">Postsynaptic cell membrane</location>
        <topology evidence="19">Multi-pass membrane protein</topology>
    </subcellularLocation>
</comment>
<keyword evidence="3 27" id="KW-0812">Transmembrane</keyword>
<dbReference type="Proteomes" id="UP000618051">
    <property type="component" value="Unassembled WGS sequence"/>
</dbReference>
<evidence type="ECO:0000256" key="12">
    <source>
        <dbReference type="ARBA" id="ARBA00023136"/>
    </source>
</evidence>
<dbReference type="Gene3D" id="3.40.50.2300">
    <property type="match status" value="2"/>
</dbReference>
<evidence type="ECO:0000256" key="14">
    <source>
        <dbReference type="ARBA" id="ARBA00023170"/>
    </source>
</evidence>
<evidence type="ECO:0000313" key="30">
    <source>
        <dbReference type="EMBL" id="KAG0119622.1"/>
    </source>
</evidence>
<evidence type="ECO:0000313" key="31">
    <source>
        <dbReference type="EMBL" id="KAI1239075.1"/>
    </source>
</evidence>
<dbReference type="Pfam" id="PF10565">
    <property type="entry name" value="NMDAR2_C"/>
    <property type="match status" value="1"/>
</dbReference>
<dbReference type="FunFam" id="3.40.190.10:FF:000038">
    <property type="entry name" value="Putative glutamate receptor ionotropic NMDA 2B"/>
    <property type="match status" value="1"/>
</dbReference>
<keyword evidence="15" id="KW-0325">Glycoprotein</keyword>
<evidence type="ECO:0000256" key="3">
    <source>
        <dbReference type="ARBA" id="ARBA00022692"/>
    </source>
</evidence>
<evidence type="ECO:0000256" key="10">
    <source>
        <dbReference type="ARBA" id="ARBA00023018"/>
    </source>
</evidence>
<evidence type="ECO:0000256" key="24">
    <source>
        <dbReference type="PIRSR" id="PIRSR601508-2"/>
    </source>
</evidence>
<feature type="binding site" evidence="23">
    <location>
        <position position="537"/>
    </location>
    <ligand>
        <name>L-glutamate</name>
        <dbReference type="ChEBI" id="CHEBI:29985"/>
    </ligand>
</feature>
<evidence type="ECO:0000256" key="17">
    <source>
        <dbReference type="ARBA" id="ARBA00023286"/>
    </source>
</evidence>
<feature type="transmembrane region" description="Helical" evidence="27">
    <location>
        <begin position="648"/>
        <end position="673"/>
    </location>
</feature>
<feature type="region of interest" description="Disordered" evidence="26">
    <location>
        <begin position="1179"/>
        <end position="1215"/>
    </location>
</feature>
<name>A0A835NPU4_9PASS</name>
<keyword evidence="10" id="KW-0770">Synapse</keyword>
<evidence type="ECO:0000256" key="4">
    <source>
        <dbReference type="ARBA" id="ARBA00022723"/>
    </source>
</evidence>
<dbReference type="Pfam" id="PF00060">
    <property type="entry name" value="Lig_chan"/>
    <property type="match status" value="1"/>
</dbReference>
<dbReference type="FunFam" id="3.40.50.2300:FF:000020">
    <property type="entry name" value="Glutamate receptor ionotropic, NMDA 2B, putative"/>
    <property type="match status" value="1"/>
</dbReference>
<evidence type="ECO:0000256" key="23">
    <source>
        <dbReference type="PIRSR" id="PIRSR601508-1"/>
    </source>
</evidence>
<dbReference type="EMBL" id="JADDUC010000082">
    <property type="protein sequence ID" value="KAG0119622.1"/>
    <property type="molecule type" value="Genomic_DNA"/>
</dbReference>
<evidence type="ECO:0000256" key="8">
    <source>
        <dbReference type="ARBA" id="ARBA00022842"/>
    </source>
</evidence>
<dbReference type="FunFam" id="3.40.50.2300:FF:000312">
    <property type="entry name" value="Glutamate ionotropic receptor NMDA type subunit 2B"/>
    <property type="match status" value="1"/>
</dbReference>
<evidence type="ECO:0000259" key="29">
    <source>
        <dbReference type="SMART" id="SM00918"/>
    </source>
</evidence>
<feature type="domain" description="Ionotropic glutamate receptor L-glutamate and glycine-binding" evidence="29">
    <location>
        <begin position="458"/>
        <end position="521"/>
    </location>
</feature>
<keyword evidence="18" id="KW-0407">Ion channel</keyword>
<sequence length="1989" mass="223442">MGLKFTSLWPEPGLEKNQSYVDTKTPKFWLVLAVLATTGSGAHAQKSHPSIGIAVILVGTSDEVAIKDAHEKDDFHHLSVVPRVELVAMNETDPKSIITRICDLMSDRKIQGVVFADDTDQEAIAQILDFISAQTLTPILGIHGGSSMIMADKDESSMFFQFGPSIEQQASVMLNIMEEYDWYIFSIVTTYFPGYQDFVNKIRSTIEHSFVGWELEEVLLLDMSLDDGDSKIQNQLKKLQSPVILLYCTKEEATYIFEVANSVGLTGYGYTWIVPSLVAGDTDTVPSEFPTGLISVSYDEWDYGLPARVRDGIAIITTAASDMLSEHSFIPEPKSSCYNTQEKRIYQSNMLNRYLINVTFEGRNLSFSEDGYQMHPKLVIILLTKERKWERVGKWKEKKLQMKYYVWPRFELYPDSEEREDDHLSIVTLEEAPFVIVENVDPLSGTCMRNTVPCQKRIVTENKTDEEPDYMKKCCKGFCIDILKKISKSVKFTYDLYLVTNGKHGKKINGTWNGMIGEVVTKRAYMAVGSLTINEERSEVVDFSVPFIETGISVMVSRSNGTVSPSAFLEPFSADVWVMMFVMLLIISAVAVFVFEYFSPVGYNRCLADGREPGGPSFTIGKAIWLLWGLVFNNSVPVQNPKGTTSKIMVSVWAFFAVIFLASYTANLAAFMIQEEYVDQVSGLSDKKFQKPNDFSPPFRFGTVPNGSTERNIRNNYPEMHSYMVKFNQRGVDDALFSLKTGKLDAFIYDAAVLNYMAGRDEGCKLVTIGSGKVFASTGYGIAIQKDSGWKRQVDLAILQLFGEMEELEALWLTGICHNEKNEVMSSQLDIDNMAGVFYMLGAAMALSLITFICEHLFYWQFRHCFMGVCSGKPGVVFSISRGIYSCIHGVAIEERQSAMNSPTATMNNTHSNILRLLRTAKNMANLSGVNGSPQSALDFIRRESSVYDISEHRRSFTHSDCKSYNNPPCEENLFSDYISEVERTFGNLQLKDSNVYQDHYHHHHRPHSIGSTSSIDGLYDCDNPPFNAQSRSIGKKPLDLGLPPAKHSQLGDLYGKFSFKSDRYGGSGTHDDLIRSDVSDISTHTVTYGNIEGNAAKRRKQQYKDSLKKRPASAKSRREFDEIELAYRRRPPRSPDHKRYFRDKEGLRDFYLDQFRPKENSPHWEHVDLTDIYKERGDEFKRDTGGGGGGSCTNRAHHKHGSGEFGGSNEHKHGVVSGVPAPWEKNLTNLDWEDRTGANFCRSCPSKLHNYTPSTVGQNSTRQACIRCEACKKAGNLYDISEDNSLQELDQPPAPVPVATSATSSSKYPQSPSNSASKVQKKNRNKLRRQHSYDTFVDLQKDDSALAPRSVSLKDKGRFLEGSPYAHMFEMPASETTFANNKSSVPATSYHHHNNPGSSGGYMLSKSLYPDRVTQNPFIPTFGDDQCLLHGSKSYFFRQPVVAGGPKARPDFRAIVTTNKPVVSALHGAVPARFQKDICIGNQSNPCVPNNKNPRAFNGSSNGHVYEKLSSIESDLDILARGFRKQRKRQGRGGLRRSSSDFSVHFCWLPAGKGMCAHVYVCVWQEEAAAAVGHKTHFGMSFQQGWERKKELNPSALSTLGQQKCHRRVRVVAVVLVDCFNASLHMWKWEEGVCTHGKYICIFTIECTEEVHSLSSWEGMCLNKCQRAQKPEAGGGWDLPVKSKCVRRGWAGLVRGIFSYISLKKLRRKEGKSFCDASPSLWGRGAAFLEAVYAGRGRMNEEKKKKERERERNPSSLCGVWASRHYTVLIVVGNTSFFLGSGWEHFLSLKFSAHKNTEQKPLCPLQSVTYTEYLQTASQERLDSFGNVSDIYLLTSSRRHGSLRGENPSGFKMLSNIKAWSPQEPLGAVCEKGTKLLATNGDRFQATIPICSHSFPQIDFQAIDPRCICLHFPVASSLLPIKGKLGCQVSHWQYKYYCFIFIMGPLDLPGADCRQIWVSATRAATMKTTLQLAFSFFFFFLRFPKFLS</sequence>
<organism evidence="30">
    <name type="scientific">Lamprotornis superbus</name>
    <dbReference type="NCBI Taxonomy" id="245042"/>
    <lineage>
        <taxon>Eukaryota</taxon>
        <taxon>Metazoa</taxon>
        <taxon>Chordata</taxon>
        <taxon>Craniata</taxon>
        <taxon>Vertebrata</taxon>
        <taxon>Euteleostomi</taxon>
        <taxon>Archelosauria</taxon>
        <taxon>Archosauria</taxon>
        <taxon>Dinosauria</taxon>
        <taxon>Saurischia</taxon>
        <taxon>Theropoda</taxon>
        <taxon>Coelurosauria</taxon>
        <taxon>Aves</taxon>
        <taxon>Neognathae</taxon>
        <taxon>Neoaves</taxon>
        <taxon>Telluraves</taxon>
        <taxon>Australaves</taxon>
        <taxon>Passeriformes</taxon>
        <taxon>Sturnidae</taxon>
        <taxon>Lamprotornis</taxon>
    </lineage>
</organism>
<dbReference type="InterPro" id="IPR001828">
    <property type="entry name" value="ANF_lig-bd_rcpt"/>
</dbReference>
<dbReference type="InterPro" id="IPR018884">
    <property type="entry name" value="NMDAR2_C"/>
</dbReference>
<keyword evidence="17" id="KW-1071">Ligand-gated ion channel</keyword>
<keyword evidence="12 27" id="KW-0472">Membrane</keyword>
<keyword evidence="16" id="KW-0628">Postsynaptic cell membrane</keyword>
<feature type="site" description="Interaction with the cone snail toxin Con-ikot-ikot" evidence="24">
    <location>
        <position position="714"/>
    </location>
</feature>
<evidence type="ECO:0000256" key="20">
    <source>
        <dbReference type="ARBA" id="ARBA00034430"/>
    </source>
</evidence>
<dbReference type="InterPro" id="IPR015683">
    <property type="entry name" value="Ionotropic_Glu_rcpt"/>
</dbReference>
<accession>A0A835NPU4</accession>
<feature type="binding site" evidence="23">
    <location>
        <position position="750"/>
    </location>
    <ligand>
        <name>L-glutamate</name>
        <dbReference type="ChEBI" id="CHEBI:29985"/>
    </ligand>
</feature>
<evidence type="ECO:0000256" key="9">
    <source>
        <dbReference type="ARBA" id="ARBA00022989"/>
    </source>
</evidence>
<keyword evidence="11" id="KW-0406">Ion transport</keyword>
<keyword evidence="5" id="KW-0732">Signal</keyword>
<evidence type="ECO:0000256" key="2">
    <source>
        <dbReference type="ARBA" id="ARBA00022475"/>
    </source>
</evidence>
<dbReference type="PRINTS" id="PR00177">
    <property type="entry name" value="NMDARECEPTOR"/>
</dbReference>
<feature type="site" description="Interaction with the cone snail toxin Con-ikot-ikot" evidence="24">
    <location>
        <position position="681"/>
    </location>
</feature>
<dbReference type="GO" id="GO:0004972">
    <property type="term" value="F:NMDA glutamate receptor activity"/>
    <property type="evidence" value="ECO:0007669"/>
    <property type="project" value="UniProtKB-ARBA"/>
</dbReference>
<feature type="domain" description="Ionotropic glutamate receptor C-terminal" evidence="28">
    <location>
        <begin position="456"/>
        <end position="815"/>
    </location>
</feature>
<feature type="transmembrane region" description="Helical" evidence="27">
    <location>
        <begin position="619"/>
        <end position="636"/>
    </location>
</feature>
<dbReference type="SMART" id="SM00918">
    <property type="entry name" value="Lig_chan-Glu_bd"/>
    <property type="match status" value="1"/>
</dbReference>
<reference evidence="31" key="3">
    <citation type="submission" date="2022-01" db="EMBL/GenBank/DDBJ databases">
        <authorList>
            <person name="Rubenstein D.R."/>
        </authorList>
    </citation>
    <scope>NUCLEOTIDE SEQUENCE</scope>
    <source>
        <strain evidence="31">SS15</strain>
        <tissue evidence="31">Liver</tissue>
    </source>
</reference>
<evidence type="ECO:0000256" key="25">
    <source>
        <dbReference type="PIRSR" id="PIRSR601508-3"/>
    </source>
</evidence>
<evidence type="ECO:0000256" key="18">
    <source>
        <dbReference type="ARBA" id="ARBA00023303"/>
    </source>
</evidence>
<feature type="compositionally biased region" description="Basic residues" evidence="26">
    <location>
        <begin position="1320"/>
        <end position="1331"/>
    </location>
</feature>
<feature type="region of interest" description="Disordered" evidence="26">
    <location>
        <begin position="1093"/>
        <end position="1116"/>
    </location>
</feature>
<dbReference type="OrthoDB" id="5984008at2759"/>
<keyword evidence="14 30" id="KW-0675">Receptor</keyword>
<comment type="catalytic activity">
    <reaction evidence="21">
        <text>Na(+)(in) = Na(+)(out)</text>
        <dbReference type="Rhea" id="RHEA:34963"/>
        <dbReference type="ChEBI" id="CHEBI:29101"/>
    </reaction>
</comment>
<dbReference type="EMBL" id="JADDUC020000005">
    <property type="protein sequence ID" value="KAI1239075.1"/>
    <property type="molecule type" value="Genomic_DNA"/>
</dbReference>
<dbReference type="Gene3D" id="3.40.190.10">
    <property type="entry name" value="Periplasmic binding protein-like II"/>
    <property type="match status" value="2"/>
</dbReference>
<comment type="caution">
    <text evidence="30">The sequence shown here is derived from an EMBL/GenBank/DDBJ whole genome shotgun (WGS) entry which is preliminary data.</text>
</comment>
<feature type="region of interest" description="Disordered" evidence="26">
    <location>
        <begin position="1288"/>
        <end position="1332"/>
    </location>
</feature>
<evidence type="ECO:0000256" key="22">
    <source>
        <dbReference type="ARBA" id="ARBA00036634"/>
    </source>
</evidence>
<proteinExistence type="predicted"/>
<keyword evidence="4" id="KW-0479">Metal-binding</keyword>
<gene>
    <name evidence="31" type="ORF">IHE44_0012183</name>
    <name evidence="30" type="ORF">IHE44_014076</name>
</gene>
<evidence type="ECO:0000256" key="13">
    <source>
        <dbReference type="ARBA" id="ARBA00023157"/>
    </source>
</evidence>
<dbReference type="GO" id="GO:0017146">
    <property type="term" value="C:NMDA selective glutamate receptor complex"/>
    <property type="evidence" value="ECO:0007669"/>
    <property type="project" value="UniProtKB-ARBA"/>
</dbReference>
<evidence type="ECO:0000256" key="1">
    <source>
        <dbReference type="ARBA" id="ARBA00022448"/>
    </source>
</evidence>
<feature type="binding site" evidence="23">
    <location>
        <position position="708"/>
    </location>
    <ligand>
        <name>L-glutamate</name>
        <dbReference type="ChEBI" id="CHEBI:29985"/>
    </ligand>
</feature>
<evidence type="ECO:0000256" key="19">
    <source>
        <dbReference type="ARBA" id="ARBA00034104"/>
    </source>
</evidence>
<dbReference type="SUPFAM" id="SSF53850">
    <property type="entry name" value="Periplasmic binding protein-like II"/>
    <property type="match status" value="1"/>
</dbReference>
<keyword evidence="9 27" id="KW-1133">Transmembrane helix</keyword>
<evidence type="ECO:0000256" key="26">
    <source>
        <dbReference type="SAM" id="MobiDB-lite"/>
    </source>
</evidence>